<keyword evidence="3" id="KW-1185">Reference proteome</keyword>
<proteinExistence type="predicted"/>
<evidence type="ECO:0000259" key="1">
    <source>
        <dbReference type="Pfam" id="PF12680"/>
    </source>
</evidence>
<organism evidence="2 3">
    <name type="scientific">Undibacterium nitidum</name>
    <dbReference type="NCBI Taxonomy" id="2762298"/>
    <lineage>
        <taxon>Bacteria</taxon>
        <taxon>Pseudomonadati</taxon>
        <taxon>Pseudomonadota</taxon>
        <taxon>Betaproteobacteria</taxon>
        <taxon>Burkholderiales</taxon>
        <taxon>Oxalobacteraceae</taxon>
        <taxon>Undibacterium</taxon>
    </lineage>
</organism>
<name>A0A923KT42_9BURK</name>
<evidence type="ECO:0000313" key="3">
    <source>
        <dbReference type="Proteomes" id="UP000627446"/>
    </source>
</evidence>
<protein>
    <submittedName>
        <fullName evidence="2">Nuclear transport factor 2 family protein</fullName>
    </submittedName>
</protein>
<dbReference type="SUPFAM" id="SSF54427">
    <property type="entry name" value="NTF2-like"/>
    <property type="match status" value="1"/>
</dbReference>
<dbReference type="AlphaFoldDB" id="A0A923KT42"/>
<dbReference type="Proteomes" id="UP000627446">
    <property type="component" value="Unassembled WGS sequence"/>
</dbReference>
<accession>A0A923KT42</accession>
<dbReference type="InterPro" id="IPR032710">
    <property type="entry name" value="NTF2-like_dom_sf"/>
</dbReference>
<feature type="domain" description="SnoaL-like" evidence="1">
    <location>
        <begin position="14"/>
        <end position="107"/>
    </location>
</feature>
<dbReference type="EMBL" id="JACOFZ010000001">
    <property type="protein sequence ID" value="MBC3881174.1"/>
    <property type="molecule type" value="Genomic_DNA"/>
</dbReference>
<reference evidence="2" key="1">
    <citation type="submission" date="2020-08" db="EMBL/GenBank/DDBJ databases">
        <title>Novel species isolated from subtropical streams in China.</title>
        <authorList>
            <person name="Lu H."/>
        </authorList>
    </citation>
    <scope>NUCLEOTIDE SEQUENCE</scope>
    <source>
        <strain evidence="2">LX22W</strain>
    </source>
</reference>
<dbReference type="InterPro" id="IPR037401">
    <property type="entry name" value="SnoaL-like"/>
</dbReference>
<dbReference type="Pfam" id="PF12680">
    <property type="entry name" value="SnoaL_2"/>
    <property type="match status" value="1"/>
</dbReference>
<gene>
    <name evidence="2" type="ORF">H8K36_07320</name>
</gene>
<comment type="caution">
    <text evidence="2">The sequence shown here is derived from an EMBL/GenBank/DDBJ whole genome shotgun (WGS) entry which is preliminary data.</text>
</comment>
<dbReference type="Gene3D" id="3.10.450.50">
    <property type="match status" value="1"/>
</dbReference>
<dbReference type="RefSeq" id="WP_186914352.1">
    <property type="nucleotide sequence ID" value="NZ_JACOFZ010000001.1"/>
</dbReference>
<sequence>MDYSAHQLKSTAIEFLQSAAAGKVDEAYQLVALNFCHHNPYFQADAESLKSAMRENARLHPDKTFEVQRALVDGDWVAVHSRVSMPSTAMTIAVVHLFRFESGKIAELWDVGQAQPEQMVNQIGMF</sequence>
<evidence type="ECO:0000313" key="2">
    <source>
        <dbReference type="EMBL" id="MBC3881174.1"/>
    </source>
</evidence>